<evidence type="ECO:0000256" key="6">
    <source>
        <dbReference type="ARBA" id="ARBA00022777"/>
    </source>
</evidence>
<dbReference type="Pfam" id="PF00512">
    <property type="entry name" value="HisKA"/>
    <property type="match status" value="1"/>
</dbReference>
<dbReference type="SMART" id="SM00388">
    <property type="entry name" value="HisKA"/>
    <property type="match status" value="1"/>
</dbReference>
<dbReference type="PRINTS" id="PR00344">
    <property type="entry name" value="BCTRLSENSOR"/>
</dbReference>
<keyword evidence="3 9" id="KW-0597">Phosphoprotein</keyword>
<evidence type="ECO:0000256" key="8">
    <source>
        <dbReference type="ARBA" id="ARBA00023012"/>
    </source>
</evidence>
<dbReference type="InterPro" id="IPR003594">
    <property type="entry name" value="HATPase_dom"/>
</dbReference>
<keyword evidence="5" id="KW-0547">Nucleotide-binding</keyword>
<dbReference type="InterPro" id="IPR001789">
    <property type="entry name" value="Sig_transdc_resp-reg_receiver"/>
</dbReference>
<dbReference type="AlphaFoldDB" id="A0A398CIV3"/>
<dbReference type="Pfam" id="PF00072">
    <property type="entry name" value="Response_reg"/>
    <property type="match status" value="1"/>
</dbReference>
<dbReference type="InterPro" id="IPR003661">
    <property type="entry name" value="HisK_dim/P_dom"/>
</dbReference>
<keyword evidence="10" id="KW-0472">Membrane</keyword>
<dbReference type="InterPro" id="IPR011006">
    <property type="entry name" value="CheY-like_superfamily"/>
</dbReference>
<dbReference type="SMART" id="SM00387">
    <property type="entry name" value="HATPase_c"/>
    <property type="match status" value="1"/>
</dbReference>
<dbReference type="InterPro" id="IPR004358">
    <property type="entry name" value="Sig_transdc_His_kin-like_C"/>
</dbReference>
<dbReference type="SUPFAM" id="SSF52172">
    <property type="entry name" value="CheY-like"/>
    <property type="match status" value="1"/>
</dbReference>
<dbReference type="InterPro" id="IPR008979">
    <property type="entry name" value="Galactose-bd-like_sf"/>
</dbReference>
<dbReference type="SMART" id="SM00448">
    <property type="entry name" value="REC"/>
    <property type="match status" value="1"/>
</dbReference>
<feature type="transmembrane region" description="Helical" evidence="10">
    <location>
        <begin position="340"/>
        <end position="360"/>
    </location>
</feature>
<feature type="transmembrane region" description="Helical" evidence="10">
    <location>
        <begin position="216"/>
        <end position="238"/>
    </location>
</feature>
<evidence type="ECO:0000313" key="14">
    <source>
        <dbReference type="Proteomes" id="UP000266340"/>
    </source>
</evidence>
<feature type="transmembrane region" description="Helical" evidence="10">
    <location>
        <begin position="367"/>
        <end position="384"/>
    </location>
</feature>
<dbReference type="CDD" id="cd17574">
    <property type="entry name" value="REC_OmpR"/>
    <property type="match status" value="1"/>
</dbReference>
<organism evidence="13 14">
    <name type="scientific">Cohnella faecalis</name>
    <dbReference type="NCBI Taxonomy" id="2315694"/>
    <lineage>
        <taxon>Bacteria</taxon>
        <taxon>Bacillati</taxon>
        <taxon>Bacillota</taxon>
        <taxon>Bacilli</taxon>
        <taxon>Bacillales</taxon>
        <taxon>Paenibacillaceae</taxon>
        <taxon>Cohnella</taxon>
    </lineage>
</organism>
<dbReference type="SUPFAM" id="SSF49785">
    <property type="entry name" value="Galactose-binding domain-like"/>
    <property type="match status" value="1"/>
</dbReference>
<gene>
    <name evidence="13" type="ORF">D3H35_22205</name>
</gene>
<dbReference type="InterPro" id="IPR036097">
    <property type="entry name" value="HisK_dim/P_sf"/>
</dbReference>
<dbReference type="GO" id="GO:0016020">
    <property type="term" value="C:membrane"/>
    <property type="evidence" value="ECO:0007669"/>
    <property type="project" value="InterPro"/>
</dbReference>
<dbReference type="Pfam" id="PF02518">
    <property type="entry name" value="HATPase_c"/>
    <property type="match status" value="1"/>
</dbReference>
<dbReference type="GO" id="GO:0005524">
    <property type="term" value="F:ATP binding"/>
    <property type="evidence" value="ECO:0007669"/>
    <property type="project" value="UniProtKB-KW"/>
</dbReference>
<name>A0A398CIV3_9BACL</name>
<dbReference type="SUPFAM" id="SSF55874">
    <property type="entry name" value="ATPase domain of HSP90 chaperone/DNA topoisomerase II/histidine kinase"/>
    <property type="match status" value="1"/>
</dbReference>
<feature type="domain" description="Response regulatory" evidence="12">
    <location>
        <begin position="712"/>
        <end position="828"/>
    </location>
</feature>
<protein>
    <recommendedName>
        <fullName evidence="2">histidine kinase</fullName>
        <ecNumber evidence="2">2.7.13.3</ecNumber>
    </recommendedName>
</protein>
<dbReference type="InterPro" id="IPR011623">
    <property type="entry name" value="7TMR_DISM_rcpt_extracell_dom1"/>
</dbReference>
<dbReference type="InterPro" id="IPR010559">
    <property type="entry name" value="Sig_transdc_His_kin_internal"/>
</dbReference>
<reference evidence="13 14" key="1">
    <citation type="submission" date="2018-09" db="EMBL/GenBank/DDBJ databases">
        <title>Cohnella cavernae sp. nov., isolated from a karst cave.</title>
        <authorList>
            <person name="Zhu H."/>
        </authorList>
    </citation>
    <scope>NUCLEOTIDE SEQUENCE [LARGE SCALE GENOMIC DNA]</scope>
    <source>
        <strain evidence="13 14">K2E09-144</strain>
    </source>
</reference>
<dbReference type="InterPro" id="IPR005467">
    <property type="entry name" value="His_kinase_dom"/>
</dbReference>
<dbReference type="Gene3D" id="3.40.50.2300">
    <property type="match status" value="1"/>
</dbReference>
<evidence type="ECO:0000256" key="3">
    <source>
        <dbReference type="ARBA" id="ARBA00022553"/>
    </source>
</evidence>
<comment type="catalytic activity">
    <reaction evidence="1">
        <text>ATP + protein L-histidine = ADP + protein N-phospho-L-histidine.</text>
        <dbReference type="EC" id="2.7.13.3"/>
    </reaction>
</comment>
<feature type="transmembrane region" description="Helical" evidence="10">
    <location>
        <begin position="282"/>
        <end position="302"/>
    </location>
</feature>
<keyword evidence="4" id="KW-0808">Transferase</keyword>
<feature type="domain" description="Histidine kinase" evidence="11">
    <location>
        <begin position="443"/>
        <end position="661"/>
    </location>
</feature>
<dbReference type="Pfam" id="PF06580">
    <property type="entry name" value="His_kinase"/>
    <property type="match status" value="1"/>
</dbReference>
<dbReference type="CDD" id="cd00082">
    <property type="entry name" value="HisKA"/>
    <property type="match status" value="1"/>
</dbReference>
<keyword evidence="8" id="KW-0902">Two-component regulatory system</keyword>
<keyword evidence="7" id="KW-0067">ATP-binding</keyword>
<dbReference type="Gene3D" id="3.30.565.10">
    <property type="entry name" value="Histidine kinase-like ATPase, C-terminal domain"/>
    <property type="match status" value="1"/>
</dbReference>
<comment type="caution">
    <text evidence="13">The sequence shown here is derived from an EMBL/GenBank/DDBJ whole genome shotgun (WGS) entry which is preliminary data.</text>
</comment>
<feature type="modified residue" description="4-aspartylphosphate" evidence="9">
    <location>
        <position position="761"/>
    </location>
</feature>
<evidence type="ECO:0000259" key="11">
    <source>
        <dbReference type="PROSITE" id="PS50109"/>
    </source>
</evidence>
<accession>A0A398CIV3</accession>
<evidence type="ECO:0000256" key="10">
    <source>
        <dbReference type="SAM" id="Phobius"/>
    </source>
</evidence>
<evidence type="ECO:0000259" key="12">
    <source>
        <dbReference type="PROSITE" id="PS50110"/>
    </source>
</evidence>
<dbReference type="GO" id="GO:0000155">
    <property type="term" value="F:phosphorelay sensor kinase activity"/>
    <property type="evidence" value="ECO:0007669"/>
    <property type="project" value="InterPro"/>
</dbReference>
<dbReference type="PROSITE" id="PS50109">
    <property type="entry name" value="HIS_KIN"/>
    <property type="match status" value="1"/>
</dbReference>
<evidence type="ECO:0000256" key="2">
    <source>
        <dbReference type="ARBA" id="ARBA00012438"/>
    </source>
</evidence>
<dbReference type="PANTHER" id="PTHR43047">
    <property type="entry name" value="TWO-COMPONENT HISTIDINE PROTEIN KINASE"/>
    <property type="match status" value="1"/>
</dbReference>
<feature type="transmembrane region" description="Helical" evidence="10">
    <location>
        <begin position="396"/>
        <end position="413"/>
    </location>
</feature>
<evidence type="ECO:0000256" key="9">
    <source>
        <dbReference type="PROSITE-ProRule" id="PRU00169"/>
    </source>
</evidence>
<dbReference type="Pfam" id="PF07695">
    <property type="entry name" value="7TMR-DISM_7TM"/>
    <property type="match status" value="1"/>
</dbReference>
<proteinExistence type="predicted"/>
<feature type="transmembrane region" description="Helical" evidence="10">
    <location>
        <begin position="314"/>
        <end position="334"/>
    </location>
</feature>
<evidence type="ECO:0000256" key="1">
    <source>
        <dbReference type="ARBA" id="ARBA00000085"/>
    </source>
</evidence>
<evidence type="ECO:0000256" key="4">
    <source>
        <dbReference type="ARBA" id="ARBA00022679"/>
    </source>
</evidence>
<dbReference type="Gene3D" id="1.10.287.130">
    <property type="match status" value="1"/>
</dbReference>
<dbReference type="Gene3D" id="2.60.120.260">
    <property type="entry name" value="Galactose-binding domain-like"/>
    <property type="match status" value="1"/>
</dbReference>
<dbReference type="InterPro" id="IPR036890">
    <property type="entry name" value="HATPase_C_sf"/>
</dbReference>
<dbReference type="Proteomes" id="UP000266340">
    <property type="component" value="Unassembled WGS sequence"/>
</dbReference>
<evidence type="ECO:0000256" key="5">
    <source>
        <dbReference type="ARBA" id="ARBA00022741"/>
    </source>
</evidence>
<dbReference type="PROSITE" id="PS50110">
    <property type="entry name" value="RESPONSE_REGULATORY"/>
    <property type="match status" value="1"/>
</dbReference>
<feature type="transmembrane region" description="Helical" evidence="10">
    <location>
        <begin position="245"/>
        <end position="262"/>
    </location>
</feature>
<dbReference type="EMBL" id="QXJM01000040">
    <property type="protein sequence ID" value="RIE01129.1"/>
    <property type="molecule type" value="Genomic_DNA"/>
</dbReference>
<sequence>MSLKRVLLIVGAFIVALTSVRLAWLFLFMPPGHARAVQGLIDMRDWDFGSERAVSLNGEWEFYPGRFLIGQSKESLSVPEGGQIAKVPGRWNEAMSKENGGTGRADSTFGYGSYRLRVLVQPDRERIYAIRMPVVTSSTELYVNGRLVGHSGTPASSREAYTARSVPYTASFATDRDEIEIIVQVANFDDRIAGGIVWPIKFGTDSAVDRSANFSIGLQLSVCLILLAHSVYSGILYVMGMRQKALLYFALMNVCAIVSVLIDDSRLLPVWSSMDDEWIMKTYYMAYLGIAAFLFQFGRHLLLPEKKKIWWLRAYTAICAAYAAAVPLMTIRWLTLADYIHTLLTMIPFLVVPALAFRAVVRGQKDFIYILLGVTAVMLSTVWGVVKNTGWMEMGFYPFDLIATFIGFALYWFKSYLRSSAQTARLAERLLEEDKRKDQFLVQTSHELRNPLHGMLNIAQTVLDDGGRSDEARNRDNLKLLVAVGKRMSYLLNDLLDLTRLKENRVHLQLRDVRVQAIASGVLDMIRVMIGDKPIRLANDIPEAFPPVKADENRLIQILFNLLHNAAKFTNEGTIKVDAYVRDGMAYICVSDTGIGMNEAALGALFEPYEQGGLDEPDGASGLGLGLGICKQLVELHNGTIEVSSSPNRGTDFSFSLPLSESTAPHGDETPSTSAFIVLQETAAGLAEELAKDGNNPALVVDAESASADRSSLLAVDDDPVNLSVLQSVLASENYDIVTCTSGEEALARLPSREWDLIIADVMMPNMSGYQLSRAIREVYSLSELPILLLTARSRPEDIEVGFQAGANDYLTKPVAANELKSRVRALTDGKQSFRKRLRMEAAWLQAQIQPHFLFNSLNAIASLSEFDTTRMRALLEAFGKYLRVSFDPGIWIGSFLSGRSWTLCEPTYSLRRNDSRIGCGSSGRSMNIWAWK</sequence>
<dbReference type="SUPFAM" id="SSF47384">
    <property type="entry name" value="Homodimeric domain of signal transducing histidine kinase"/>
    <property type="match status" value="1"/>
</dbReference>
<evidence type="ECO:0000313" key="13">
    <source>
        <dbReference type="EMBL" id="RIE01129.1"/>
    </source>
</evidence>
<keyword evidence="10" id="KW-1133">Transmembrane helix</keyword>
<keyword evidence="6" id="KW-0418">Kinase</keyword>
<dbReference type="EC" id="2.7.13.3" evidence="2"/>
<keyword evidence="14" id="KW-1185">Reference proteome</keyword>
<evidence type="ECO:0000256" key="7">
    <source>
        <dbReference type="ARBA" id="ARBA00022840"/>
    </source>
</evidence>
<keyword evidence="10" id="KW-0812">Transmembrane</keyword>